<keyword evidence="13" id="KW-1185">Reference proteome</keyword>
<dbReference type="Gene3D" id="1.20.1250.20">
    <property type="entry name" value="MFS general substrate transporter like domains"/>
    <property type="match status" value="2"/>
</dbReference>
<dbReference type="OMA" id="AMPYLID"/>
<evidence type="ECO:0000256" key="5">
    <source>
        <dbReference type="ARBA" id="ARBA00022692"/>
    </source>
</evidence>
<evidence type="ECO:0000256" key="4">
    <source>
        <dbReference type="ARBA" id="ARBA00022597"/>
    </source>
</evidence>
<dbReference type="InterPro" id="IPR036259">
    <property type="entry name" value="MFS_trans_sf"/>
</dbReference>
<dbReference type="PROSITE" id="PS50850">
    <property type="entry name" value="MFS"/>
    <property type="match status" value="1"/>
</dbReference>
<feature type="domain" description="Major facilitator superfamily (MFS) profile" evidence="11">
    <location>
        <begin position="32"/>
        <end position="511"/>
    </location>
</feature>
<name>A0A087THG0_STEMI</name>
<keyword evidence="3" id="KW-0813">Transport</keyword>
<evidence type="ECO:0000256" key="8">
    <source>
        <dbReference type="ARBA" id="ARBA00041091"/>
    </source>
</evidence>
<proteinExistence type="inferred from homology"/>
<organism evidence="12 13">
    <name type="scientific">Stegodyphus mimosarum</name>
    <name type="common">African social velvet spider</name>
    <dbReference type="NCBI Taxonomy" id="407821"/>
    <lineage>
        <taxon>Eukaryota</taxon>
        <taxon>Metazoa</taxon>
        <taxon>Ecdysozoa</taxon>
        <taxon>Arthropoda</taxon>
        <taxon>Chelicerata</taxon>
        <taxon>Arachnida</taxon>
        <taxon>Araneae</taxon>
        <taxon>Araneomorphae</taxon>
        <taxon>Entelegynae</taxon>
        <taxon>Eresoidea</taxon>
        <taxon>Eresidae</taxon>
        <taxon>Stegodyphus</taxon>
    </lineage>
</organism>
<accession>A0A087THG0</accession>
<evidence type="ECO:0000256" key="3">
    <source>
        <dbReference type="ARBA" id="ARBA00022448"/>
    </source>
</evidence>
<dbReference type="InterPro" id="IPR000849">
    <property type="entry name" value="Sugar_P_transporter"/>
</dbReference>
<feature type="transmembrane region" description="Helical" evidence="10">
    <location>
        <begin position="326"/>
        <end position="346"/>
    </location>
</feature>
<feature type="transmembrane region" description="Helical" evidence="10">
    <location>
        <begin position="217"/>
        <end position="238"/>
    </location>
</feature>
<dbReference type="SUPFAM" id="SSF103473">
    <property type="entry name" value="MFS general substrate transporter"/>
    <property type="match status" value="1"/>
</dbReference>
<feature type="transmembrane region" description="Helical" evidence="10">
    <location>
        <begin position="151"/>
        <end position="180"/>
    </location>
</feature>
<keyword evidence="7 10" id="KW-0472">Membrane</keyword>
<evidence type="ECO:0000256" key="10">
    <source>
        <dbReference type="SAM" id="Phobius"/>
    </source>
</evidence>
<keyword evidence="4" id="KW-0762">Sugar transport</keyword>
<gene>
    <name evidence="12" type="ORF">X975_10822</name>
</gene>
<dbReference type="Proteomes" id="UP000054359">
    <property type="component" value="Unassembled WGS sequence"/>
</dbReference>
<feature type="transmembrane region" description="Helical" evidence="10">
    <location>
        <begin position="124"/>
        <end position="145"/>
    </location>
</feature>
<comment type="similarity">
    <text evidence="2">Belongs to the major facilitator superfamily. Organophosphate:Pi antiporter (OPA) (TC 2.A.1.4) family.</text>
</comment>
<dbReference type="STRING" id="407821.A0A087THG0"/>
<evidence type="ECO:0000256" key="2">
    <source>
        <dbReference type="ARBA" id="ARBA00009598"/>
    </source>
</evidence>
<evidence type="ECO:0000256" key="1">
    <source>
        <dbReference type="ARBA" id="ARBA00004141"/>
    </source>
</evidence>
<evidence type="ECO:0000256" key="7">
    <source>
        <dbReference type="ARBA" id="ARBA00023136"/>
    </source>
</evidence>
<evidence type="ECO:0000256" key="9">
    <source>
        <dbReference type="ARBA" id="ARBA00042039"/>
    </source>
</evidence>
<evidence type="ECO:0000256" key="6">
    <source>
        <dbReference type="ARBA" id="ARBA00022989"/>
    </source>
</evidence>
<keyword evidence="6 10" id="KW-1133">Transmembrane helix</keyword>
<feature type="transmembrane region" description="Helical" evidence="10">
    <location>
        <begin position="187"/>
        <end position="211"/>
    </location>
</feature>
<dbReference type="GO" id="GO:0016020">
    <property type="term" value="C:membrane"/>
    <property type="evidence" value="ECO:0007669"/>
    <property type="project" value="UniProtKB-SubCell"/>
</dbReference>
<dbReference type="OrthoDB" id="3639251at2759"/>
<dbReference type="InterPro" id="IPR011701">
    <property type="entry name" value="MFS"/>
</dbReference>
<evidence type="ECO:0000259" key="11">
    <source>
        <dbReference type="PROSITE" id="PS50850"/>
    </source>
</evidence>
<sequence length="538" mass="58650">MVVSRGAPIGVILLQKCCSLGKYRRTIYQTSVLILTFIAYTTFHMSRRPLAVVKNSLNQDCSRLTPPAGMILNNVTIYSWCNWAPFDKADANRLLGVLDSVYVFAYAICMFLSGMLAERIDLRYYLTFGMLLSGLFTYFFGMAYYLHIHSFAFFISIQVLAGAVQCTGWPGVVACVGNWFGKGRRGLIFGIWNAHLYVGNILGAYIAGYFVVQNWGLSFIIPGAIVGAVGFILFLFLVPHPEDVNCSPTVHHSPDKNKNSSDLVCPDRNGTQLKSEIITVSEDNGFNEKSPLTTKIPQEVERQHGKKEAITFLNAVKIPGVIEFSLCLFFSKLVSYTFLFWLPRYLALTTGVSTQTSAYLSIAFDVGGILGGVIAGIISDHTGASALTCVGFLGLAVPSLFIFEAYGNVNNVTNICLQLTCGALVNGPYALITTAVSAELGTHQSIKRNSKALSTVTAIIDGTGSIGAAVGPLLAGMVSEISWSYVFYMMMVADLCALVSLLRTALKEARQCYGLQLSCILPSPCCRSNKGTYQRIER</sequence>
<dbReference type="PIRSF" id="PIRSF002808">
    <property type="entry name" value="Hexose_phosphate_transp"/>
    <property type="match status" value="1"/>
</dbReference>
<evidence type="ECO:0000313" key="12">
    <source>
        <dbReference type="EMBL" id="KFM64549.1"/>
    </source>
</evidence>
<dbReference type="FunFam" id="1.20.1250.20:FF:000028">
    <property type="entry name" value="Sugar phosphate exchanger 3 isoform 1"/>
    <property type="match status" value="1"/>
</dbReference>
<feature type="transmembrane region" description="Helical" evidence="10">
    <location>
        <begin position="26"/>
        <end position="43"/>
    </location>
</feature>
<evidence type="ECO:0000313" key="13">
    <source>
        <dbReference type="Proteomes" id="UP000054359"/>
    </source>
</evidence>
<feature type="transmembrane region" description="Helical" evidence="10">
    <location>
        <begin position="412"/>
        <end position="432"/>
    </location>
</feature>
<dbReference type="Pfam" id="PF07690">
    <property type="entry name" value="MFS_1"/>
    <property type="match status" value="1"/>
</dbReference>
<comment type="subcellular location">
    <subcellularLocation>
        <location evidence="1">Membrane</location>
        <topology evidence="1">Multi-pass membrane protein</topology>
    </subcellularLocation>
</comment>
<dbReference type="PANTHER" id="PTHR43184">
    <property type="entry name" value="MAJOR FACILITATOR SUPERFAMILY TRANSPORTER 16, ISOFORM B"/>
    <property type="match status" value="1"/>
</dbReference>
<feature type="transmembrane region" description="Helical" evidence="10">
    <location>
        <begin position="358"/>
        <end position="378"/>
    </location>
</feature>
<feature type="transmembrane region" description="Helical" evidence="10">
    <location>
        <begin position="100"/>
        <end position="117"/>
    </location>
</feature>
<dbReference type="EMBL" id="KK115248">
    <property type="protein sequence ID" value="KFM64549.1"/>
    <property type="molecule type" value="Genomic_DNA"/>
</dbReference>
<dbReference type="GO" id="GO:0022857">
    <property type="term" value="F:transmembrane transporter activity"/>
    <property type="evidence" value="ECO:0007669"/>
    <property type="project" value="InterPro"/>
</dbReference>
<feature type="transmembrane region" description="Helical" evidence="10">
    <location>
        <begin position="452"/>
        <end position="475"/>
    </location>
</feature>
<dbReference type="AlphaFoldDB" id="A0A087THG0"/>
<reference evidence="12 13" key="1">
    <citation type="submission" date="2013-11" db="EMBL/GenBank/DDBJ databases">
        <title>Genome sequencing of Stegodyphus mimosarum.</title>
        <authorList>
            <person name="Bechsgaard J."/>
        </authorList>
    </citation>
    <scope>NUCLEOTIDE SEQUENCE [LARGE SCALE GENOMIC DNA]</scope>
</reference>
<dbReference type="PANTHER" id="PTHR43184:SF12">
    <property type="entry name" value="SUGAR PHOSPHATE EXCHANGER 3"/>
    <property type="match status" value="1"/>
</dbReference>
<protein>
    <recommendedName>
        <fullName evidence="8">Sugar phosphate exchanger 3</fullName>
    </recommendedName>
    <alternativeName>
        <fullName evidence="9">Solute carrier family 37 member 3</fullName>
    </alternativeName>
</protein>
<feature type="non-terminal residue" evidence="12">
    <location>
        <position position="538"/>
    </location>
</feature>
<feature type="transmembrane region" description="Helical" evidence="10">
    <location>
        <begin position="481"/>
        <end position="502"/>
    </location>
</feature>
<dbReference type="InterPro" id="IPR020846">
    <property type="entry name" value="MFS_dom"/>
</dbReference>
<keyword evidence="5 10" id="KW-0812">Transmembrane</keyword>
<feature type="transmembrane region" description="Helical" evidence="10">
    <location>
        <begin position="385"/>
        <end position="406"/>
    </location>
</feature>